<keyword evidence="6 9" id="KW-0175">Coiled coil</keyword>
<keyword evidence="3 9" id="KW-0547">Nucleotide-binding</keyword>
<evidence type="ECO:0000259" key="10">
    <source>
        <dbReference type="Pfam" id="PF00133"/>
    </source>
</evidence>
<dbReference type="NCBIfam" id="TIGR00422">
    <property type="entry name" value="valS"/>
    <property type="match status" value="1"/>
</dbReference>
<keyword evidence="4 9" id="KW-0067">ATP-binding</keyword>
<evidence type="ECO:0000256" key="6">
    <source>
        <dbReference type="ARBA" id="ARBA00023054"/>
    </source>
</evidence>
<dbReference type="EC" id="6.1.1.9" evidence="9"/>
<reference evidence="13 14" key="1">
    <citation type="submission" date="2021-03" db="EMBL/GenBank/DDBJ databases">
        <authorList>
            <person name="Kim M.K."/>
        </authorList>
    </citation>
    <scope>NUCLEOTIDE SEQUENCE [LARGE SCALE GENOMIC DNA]</scope>
    <source>
        <strain evidence="13 14">BT442</strain>
    </source>
</reference>
<dbReference type="PROSITE" id="PS00178">
    <property type="entry name" value="AA_TRNA_LIGASE_I"/>
    <property type="match status" value="1"/>
</dbReference>
<name>A0ABS3QDI9_9BACT</name>
<sequence>MSLAPTYSPTDVEAKWYQRWQEQGFFKAKANPKKTPYTVVIPPPNVTGVLHMGHMLNNTIQDVLVRRARMQGKEACWVPGTDHASIATEAKVVALLKEQGIAKTDLTREQFLAHAFEWKDKYGGIILEQLKQLGASCDWDRTRFTMEPDLTEAVLRVFVDLYNKGLIYRGVRMVNWDPEGRTAISDEEVIAKDVQAKMYYLNYAIVGQEGQFLTVATSRPETIMADVAVAVNPNDPRFAHLAGQKVRIPLLGREIPVIFDEYVSMDFGTGALKVTPAHDLNDYELGVKHNLPVIDILADNGTLNEKAVLYVGQDRFAVRRQIAKDLQEAGLLQKIEEYASIVQTSERTKAVIEPKLSLQWFLKMEHLAKSALEVVENDTIKLHPPKFKNMYRAWMENVHDWCISRQLWWGQQIPAYYLPDGSFVVALTAEDALEKARTQSSNPGLQLSDLRQDEDVLDTWFSSWLWPISVFDGFKDPDNADINYFYPTNDLVTGPDILFFWVARMIMAGLEYRQEVPFRNVYLTGIVRDSQGRKMSKQLGNSPDPLDLIAQYGADGVRTGMLFSAPAGNDLLYDVKLVEQGRNFSNKLWNAFRLVKGWEADASLPFVNEKAVTWFNARLQAAIVEMDDHFEKFRMSDALMTVYKLAWDDFCSQYLEMVKPAYQHPIDAESLRHTISFLETLLKLQHPFMPFITEEVWHELAERSPRDYVTVAPWPRATAPANSAETLANMDKVLAIVAGIRTVRNQKNLGPNKPLTLVAKTDEPQLVTDYEGIIRKLGSISEVSFADAGPAASVSFVLGGSEFFIPLEGHIDLAVERTRLEKELEYAQGFRDSVQRKLGNEKFAQNAKPEVLEKERQKLADSETKIAALEQALKGL</sequence>
<dbReference type="InterPro" id="IPR002300">
    <property type="entry name" value="aa-tRNA-synth_Ia"/>
</dbReference>
<evidence type="ECO:0000313" key="13">
    <source>
        <dbReference type="EMBL" id="MBO2009311.1"/>
    </source>
</evidence>
<dbReference type="RefSeq" id="WP_208174927.1">
    <property type="nucleotide sequence ID" value="NZ_JAGETZ010000003.1"/>
</dbReference>
<dbReference type="HAMAP" id="MF_02004">
    <property type="entry name" value="Val_tRNA_synth_type1"/>
    <property type="match status" value="1"/>
</dbReference>
<evidence type="ECO:0000256" key="9">
    <source>
        <dbReference type="HAMAP-Rule" id="MF_02004"/>
    </source>
</evidence>
<feature type="binding site" evidence="9">
    <location>
        <position position="537"/>
    </location>
    <ligand>
        <name>ATP</name>
        <dbReference type="ChEBI" id="CHEBI:30616"/>
    </ligand>
</feature>
<evidence type="ECO:0000256" key="8">
    <source>
        <dbReference type="ARBA" id="ARBA00047552"/>
    </source>
</evidence>
<dbReference type="PRINTS" id="PR00986">
    <property type="entry name" value="TRNASYNTHVAL"/>
</dbReference>
<comment type="caution">
    <text evidence="9">Lacks conserved residue(s) required for the propagation of feature annotation.</text>
</comment>
<dbReference type="PANTHER" id="PTHR11946">
    <property type="entry name" value="VALYL-TRNA SYNTHETASES"/>
    <property type="match status" value="1"/>
</dbReference>
<evidence type="ECO:0000259" key="11">
    <source>
        <dbReference type="Pfam" id="PF08264"/>
    </source>
</evidence>
<evidence type="ECO:0000256" key="7">
    <source>
        <dbReference type="ARBA" id="ARBA00023146"/>
    </source>
</evidence>
<organism evidence="13 14">
    <name type="scientific">Hymenobacter negativus</name>
    <dbReference type="NCBI Taxonomy" id="2795026"/>
    <lineage>
        <taxon>Bacteria</taxon>
        <taxon>Pseudomonadati</taxon>
        <taxon>Bacteroidota</taxon>
        <taxon>Cytophagia</taxon>
        <taxon>Cytophagales</taxon>
        <taxon>Hymenobacteraceae</taxon>
        <taxon>Hymenobacter</taxon>
    </lineage>
</organism>
<dbReference type="Pfam" id="PF00133">
    <property type="entry name" value="tRNA-synt_1"/>
    <property type="match status" value="1"/>
</dbReference>
<evidence type="ECO:0000256" key="5">
    <source>
        <dbReference type="ARBA" id="ARBA00022917"/>
    </source>
</evidence>
<evidence type="ECO:0000256" key="4">
    <source>
        <dbReference type="ARBA" id="ARBA00022840"/>
    </source>
</evidence>
<evidence type="ECO:0000256" key="2">
    <source>
        <dbReference type="ARBA" id="ARBA00022598"/>
    </source>
</evidence>
<evidence type="ECO:0000259" key="12">
    <source>
        <dbReference type="Pfam" id="PF10458"/>
    </source>
</evidence>
<dbReference type="Proteomes" id="UP000664369">
    <property type="component" value="Unassembled WGS sequence"/>
</dbReference>
<evidence type="ECO:0000256" key="1">
    <source>
        <dbReference type="ARBA" id="ARBA00022490"/>
    </source>
</evidence>
<comment type="domain">
    <text evidence="9">ValRS has two distinct active sites: one for aminoacylation and one for editing. The misactivated threonine is translocated from the active site to the editing site.</text>
</comment>
<dbReference type="InterPro" id="IPR002303">
    <property type="entry name" value="Valyl-tRNA_ligase"/>
</dbReference>
<dbReference type="Gene3D" id="1.10.730.10">
    <property type="entry name" value="Isoleucyl-tRNA Synthetase, Domain 1"/>
    <property type="match status" value="1"/>
</dbReference>
<dbReference type="NCBIfam" id="NF004349">
    <property type="entry name" value="PRK05729.1"/>
    <property type="match status" value="1"/>
</dbReference>
<dbReference type="InterPro" id="IPR037118">
    <property type="entry name" value="Val-tRNA_synth_C_sf"/>
</dbReference>
<comment type="similarity">
    <text evidence="9">Belongs to the class-I aminoacyl-tRNA synthetase family. ValS type 1 subfamily.</text>
</comment>
<accession>A0ABS3QDI9</accession>
<comment type="domain">
    <text evidence="9">The C-terminal coiled-coil domain is crucial for aminoacylation activity.</text>
</comment>
<dbReference type="Gene3D" id="3.40.50.620">
    <property type="entry name" value="HUPs"/>
    <property type="match status" value="2"/>
</dbReference>
<keyword evidence="5 9" id="KW-0648">Protein biosynthesis</keyword>
<comment type="function">
    <text evidence="9">Catalyzes the attachment of valine to tRNA(Val). As ValRS can inadvertently accommodate and process structurally similar amino acids such as threonine, to avoid such errors, it has a 'posttransfer' editing activity that hydrolyzes mischarged Thr-tRNA(Val) in a tRNA-dependent manner.</text>
</comment>
<dbReference type="Gene3D" id="3.90.740.10">
    <property type="entry name" value="Valyl/Leucyl/Isoleucyl-tRNA synthetase, editing domain"/>
    <property type="match status" value="1"/>
</dbReference>
<feature type="domain" description="Methionyl/Valyl/Leucyl/Isoleucyl-tRNA synthetase anticodon-binding" evidence="11">
    <location>
        <begin position="614"/>
        <end position="757"/>
    </location>
</feature>
<gene>
    <name evidence="9" type="primary">valS</name>
    <name evidence="13" type="ORF">J4E00_09635</name>
</gene>
<dbReference type="InterPro" id="IPR014729">
    <property type="entry name" value="Rossmann-like_a/b/a_fold"/>
</dbReference>
<keyword evidence="2 9" id="KW-0436">Ligase</keyword>
<comment type="catalytic activity">
    <reaction evidence="8 9">
        <text>tRNA(Val) + L-valine + ATP = L-valyl-tRNA(Val) + AMP + diphosphate</text>
        <dbReference type="Rhea" id="RHEA:10704"/>
        <dbReference type="Rhea" id="RHEA-COMP:9672"/>
        <dbReference type="Rhea" id="RHEA-COMP:9708"/>
        <dbReference type="ChEBI" id="CHEBI:30616"/>
        <dbReference type="ChEBI" id="CHEBI:33019"/>
        <dbReference type="ChEBI" id="CHEBI:57762"/>
        <dbReference type="ChEBI" id="CHEBI:78442"/>
        <dbReference type="ChEBI" id="CHEBI:78537"/>
        <dbReference type="ChEBI" id="CHEBI:456215"/>
        <dbReference type="EC" id="6.1.1.9"/>
    </reaction>
</comment>
<protein>
    <recommendedName>
        <fullName evidence="9">Valine--tRNA ligase</fullName>
        <ecNumber evidence="9">6.1.1.9</ecNumber>
    </recommendedName>
    <alternativeName>
        <fullName evidence="9">Valyl-tRNA synthetase</fullName>
        <shortName evidence="9">ValRS</shortName>
    </alternativeName>
</protein>
<dbReference type="InterPro" id="IPR033705">
    <property type="entry name" value="Anticodon_Ia_Val"/>
</dbReference>
<dbReference type="GO" id="GO:0004832">
    <property type="term" value="F:valine-tRNA ligase activity"/>
    <property type="evidence" value="ECO:0007669"/>
    <property type="project" value="UniProtKB-EC"/>
</dbReference>
<dbReference type="InterPro" id="IPR009008">
    <property type="entry name" value="Val/Leu/Ile-tRNA-synth_edit"/>
</dbReference>
<dbReference type="InterPro" id="IPR010978">
    <property type="entry name" value="tRNA-bd_arm"/>
</dbReference>
<dbReference type="InterPro" id="IPR001412">
    <property type="entry name" value="aa-tRNA-synth_I_CS"/>
</dbReference>
<evidence type="ECO:0000313" key="14">
    <source>
        <dbReference type="Proteomes" id="UP000664369"/>
    </source>
</evidence>
<keyword evidence="1 9" id="KW-0963">Cytoplasm</keyword>
<dbReference type="Gene3D" id="2.170.220.10">
    <property type="match status" value="1"/>
</dbReference>
<dbReference type="Pfam" id="PF10458">
    <property type="entry name" value="Val_tRNA-synt_C"/>
    <property type="match status" value="1"/>
</dbReference>
<dbReference type="Pfam" id="PF08264">
    <property type="entry name" value="Anticodon_1"/>
    <property type="match status" value="1"/>
</dbReference>
<dbReference type="Gene3D" id="1.10.287.380">
    <property type="entry name" value="Valyl-tRNA synthetase, C-terminal domain"/>
    <property type="match status" value="1"/>
</dbReference>
<dbReference type="CDD" id="cd00817">
    <property type="entry name" value="ValRS_core"/>
    <property type="match status" value="1"/>
</dbReference>
<dbReference type="EMBL" id="JAGETZ010000003">
    <property type="protein sequence ID" value="MBO2009311.1"/>
    <property type="molecule type" value="Genomic_DNA"/>
</dbReference>
<dbReference type="InterPro" id="IPR009080">
    <property type="entry name" value="tRNAsynth_Ia_anticodon-bd"/>
</dbReference>
<comment type="subcellular location">
    <subcellularLocation>
        <location evidence="9">Cytoplasm</location>
    </subcellularLocation>
</comment>
<dbReference type="CDD" id="cd07962">
    <property type="entry name" value="Anticodon_Ia_Val"/>
    <property type="match status" value="1"/>
</dbReference>
<dbReference type="SUPFAM" id="SSF46589">
    <property type="entry name" value="tRNA-binding arm"/>
    <property type="match status" value="1"/>
</dbReference>
<feature type="domain" description="Valyl-tRNA synthetase tRNA-binding arm" evidence="12">
    <location>
        <begin position="812"/>
        <end position="876"/>
    </location>
</feature>
<dbReference type="SUPFAM" id="SSF47323">
    <property type="entry name" value="Anticodon-binding domain of a subclass of class I aminoacyl-tRNA synthetases"/>
    <property type="match status" value="1"/>
</dbReference>
<dbReference type="SUPFAM" id="SSF50677">
    <property type="entry name" value="ValRS/IleRS/LeuRS editing domain"/>
    <property type="match status" value="1"/>
</dbReference>
<dbReference type="SUPFAM" id="SSF52374">
    <property type="entry name" value="Nucleotidylyl transferase"/>
    <property type="match status" value="1"/>
</dbReference>
<keyword evidence="14" id="KW-1185">Reference proteome</keyword>
<keyword evidence="7 9" id="KW-0030">Aminoacyl-tRNA synthetase</keyword>
<feature type="domain" description="Aminoacyl-tRNA synthetase class Ia" evidence="10">
    <location>
        <begin position="15"/>
        <end position="571"/>
    </location>
</feature>
<dbReference type="InterPro" id="IPR019499">
    <property type="entry name" value="Val-tRNA_synth_tRNA-bd"/>
</dbReference>
<dbReference type="InterPro" id="IPR013155">
    <property type="entry name" value="M/V/L/I-tRNA-synth_anticd-bd"/>
</dbReference>
<evidence type="ECO:0000256" key="3">
    <source>
        <dbReference type="ARBA" id="ARBA00022741"/>
    </source>
</evidence>
<feature type="short sequence motif" description="'HIGH' region" evidence="9">
    <location>
        <begin position="44"/>
        <end position="54"/>
    </location>
</feature>
<comment type="caution">
    <text evidence="13">The sequence shown here is derived from an EMBL/GenBank/DDBJ whole genome shotgun (WGS) entry which is preliminary data.</text>
</comment>
<proteinExistence type="inferred from homology"/>
<dbReference type="PANTHER" id="PTHR11946:SF109">
    <property type="entry name" value="VALINE--TRNA LIGASE"/>
    <property type="match status" value="1"/>
</dbReference>
<comment type="subunit">
    <text evidence="9">Monomer.</text>
</comment>